<evidence type="ECO:0000256" key="3">
    <source>
        <dbReference type="SAM" id="MobiDB-lite"/>
    </source>
</evidence>
<dbReference type="Gene3D" id="6.10.280.150">
    <property type="match status" value="2"/>
</dbReference>
<feature type="compositionally biased region" description="Polar residues" evidence="3">
    <location>
        <begin position="795"/>
        <end position="826"/>
    </location>
</feature>
<feature type="compositionally biased region" description="Polar residues" evidence="3">
    <location>
        <begin position="593"/>
        <end position="618"/>
    </location>
</feature>
<feature type="compositionally biased region" description="Basic residues" evidence="3">
    <location>
        <begin position="184"/>
        <end position="198"/>
    </location>
</feature>
<dbReference type="EMBL" id="JAYKXN010000001">
    <property type="protein sequence ID" value="KAK7318805.1"/>
    <property type="molecule type" value="Genomic_DNA"/>
</dbReference>
<dbReference type="Proteomes" id="UP001359559">
    <property type="component" value="Unassembled WGS sequence"/>
</dbReference>
<evidence type="ECO:0000256" key="1">
    <source>
        <dbReference type="ARBA" id="ARBA00006993"/>
    </source>
</evidence>
<reference evidence="4 5" key="1">
    <citation type="submission" date="2024-01" db="EMBL/GenBank/DDBJ databases">
        <title>The genomes of 5 underutilized Papilionoideae crops provide insights into root nodulation and disease resistance.</title>
        <authorList>
            <person name="Yuan L."/>
        </authorList>
    </citation>
    <scope>NUCLEOTIDE SEQUENCE [LARGE SCALE GENOMIC DNA]</scope>
    <source>
        <strain evidence="4">LY-2023</strain>
        <tissue evidence="4">Leaf</tissue>
    </source>
</reference>
<dbReference type="GO" id="GO:0071933">
    <property type="term" value="F:Arp2/3 complex binding"/>
    <property type="evidence" value="ECO:0007669"/>
    <property type="project" value="TreeGrafter"/>
</dbReference>
<evidence type="ECO:0000313" key="4">
    <source>
        <dbReference type="EMBL" id="KAK7318805.1"/>
    </source>
</evidence>
<feature type="region of interest" description="Disordered" evidence="3">
    <location>
        <begin position="731"/>
        <end position="826"/>
    </location>
</feature>
<comment type="function">
    <text evidence="2">Involved in regulation of actin and microtubule organization. Part of a WAVE complex that activates the Arp2/3 complex.</text>
</comment>
<dbReference type="AlphaFoldDB" id="A0AAN9KJ43"/>
<dbReference type="InterPro" id="IPR028288">
    <property type="entry name" value="SCAR/WAVE_fam"/>
</dbReference>
<dbReference type="GO" id="GO:2000601">
    <property type="term" value="P:positive regulation of Arp2/3 complex-mediated actin nucleation"/>
    <property type="evidence" value="ECO:0007669"/>
    <property type="project" value="TreeGrafter"/>
</dbReference>
<dbReference type="GO" id="GO:0003779">
    <property type="term" value="F:actin binding"/>
    <property type="evidence" value="ECO:0007669"/>
    <property type="project" value="UniProtKB-UniRule"/>
</dbReference>
<keyword evidence="2" id="KW-0963">Cytoplasm</keyword>
<feature type="compositionally biased region" description="Polar residues" evidence="3">
    <location>
        <begin position="744"/>
        <end position="757"/>
    </location>
</feature>
<proteinExistence type="inferred from homology"/>
<feature type="compositionally biased region" description="Polar residues" evidence="3">
    <location>
        <begin position="566"/>
        <end position="576"/>
    </location>
</feature>
<evidence type="ECO:0000313" key="5">
    <source>
        <dbReference type="Proteomes" id="UP001359559"/>
    </source>
</evidence>
<feature type="compositionally biased region" description="Basic and acidic residues" evidence="3">
    <location>
        <begin position="1007"/>
        <end position="1016"/>
    </location>
</feature>
<feature type="compositionally biased region" description="Polar residues" evidence="3">
    <location>
        <begin position="282"/>
        <end position="297"/>
    </location>
</feature>
<dbReference type="GO" id="GO:0030036">
    <property type="term" value="P:actin cytoskeleton organization"/>
    <property type="evidence" value="ECO:0007669"/>
    <property type="project" value="UniProtKB-UniRule"/>
</dbReference>
<dbReference type="PANTHER" id="PTHR12902">
    <property type="entry name" value="WASP-1"/>
    <property type="match status" value="1"/>
</dbReference>
<protein>
    <recommendedName>
        <fullName evidence="2">Protein SCAR</fullName>
    </recommendedName>
    <alternativeName>
        <fullName evidence="2">Protein WAVE</fullName>
    </alternativeName>
</protein>
<keyword evidence="5" id="KW-1185">Reference proteome</keyword>
<comment type="subcellular location">
    <subcellularLocation>
        <location evidence="2">Cytoplasm</location>
        <location evidence="2">Cytoskeleton</location>
    </subcellularLocation>
</comment>
<dbReference type="PANTHER" id="PTHR12902:SF33">
    <property type="entry name" value="PROTEIN SCAR3"/>
    <property type="match status" value="1"/>
</dbReference>
<feature type="region of interest" description="Disordered" evidence="3">
    <location>
        <begin position="590"/>
        <end position="623"/>
    </location>
</feature>
<feature type="region of interest" description="Disordered" evidence="3">
    <location>
        <begin position="566"/>
        <end position="585"/>
    </location>
</feature>
<dbReference type="Gene3D" id="1.20.5.340">
    <property type="match status" value="1"/>
</dbReference>
<evidence type="ECO:0000256" key="2">
    <source>
        <dbReference type="RuleBase" id="RU367034"/>
    </source>
</evidence>
<keyword evidence="2" id="KW-0206">Cytoskeleton</keyword>
<organism evidence="4 5">
    <name type="scientific">Clitoria ternatea</name>
    <name type="common">Butterfly pea</name>
    <dbReference type="NCBI Taxonomy" id="43366"/>
    <lineage>
        <taxon>Eukaryota</taxon>
        <taxon>Viridiplantae</taxon>
        <taxon>Streptophyta</taxon>
        <taxon>Embryophyta</taxon>
        <taxon>Tracheophyta</taxon>
        <taxon>Spermatophyta</taxon>
        <taxon>Magnoliopsida</taxon>
        <taxon>eudicotyledons</taxon>
        <taxon>Gunneridae</taxon>
        <taxon>Pentapetalae</taxon>
        <taxon>rosids</taxon>
        <taxon>fabids</taxon>
        <taxon>Fabales</taxon>
        <taxon>Fabaceae</taxon>
        <taxon>Papilionoideae</taxon>
        <taxon>50 kb inversion clade</taxon>
        <taxon>NPAAA clade</taxon>
        <taxon>indigoferoid/millettioid clade</taxon>
        <taxon>Phaseoleae</taxon>
        <taxon>Clitoria</taxon>
    </lineage>
</organism>
<sequence>MPLVRAQVRNEFGLGQPELYRETNREDPKAVLDGVAVAGLVGILRQLGDLADFAAEVFHGLQEQVMATASRSHRLMVRVQNIEVSLPALEKAVLAQTSHIHLAYTSGCDWHPRIKPARNHFIYNDLPHFIMDSYEECRDPPRMHLLDKFDIGGPGSCFRRYSDPTFFKRVAADSDESFFQKTEKARKSRKNKKKRSSRSGRNGEILREHMHGSSGRMQFISSSMNGRTSSSQTTSTVDMTMKSDLERHSNSFDSKSGAGYIECVFHPSISMQSDEPDYKEPSSPTVTQKTDTLQSVSPHVDDSISHDSLEKQIASSSSGVTWEEKEEIVEPRSQTCDRDKTPERLVEKHDSDMHANEAVSITNVGCDHMLFNEESNLTSVSNRVQTDDIDSEPDNYEDALNTIESESENDIDYETKRGVQQVENGVNEATSNLFANNLSDVSLTECTVSSNKQTYRDFPDSLQENDSLDFVLKPPASNLGSVSPSDVPNSENLSRDAVSLNKETFRDLPYSWQGIPPLTSEPHESNLGHVCPSDVIHTEEVTWDTVSLNKETFGDLSNSLQDITPLTSESHTSNSGPVCPLDVPQSEVMTRDSVCSNKETSGNVPNSLQESEPHTSNLAPVDPTDVSVGKEITNNIADSHSAEAPASEQVPHICGNSVLDHLVCAETLIGSAAINDTVSEPCETDILFSGSKSSNLPDDEADKLNNNICKNEETRRESLADHSVRFWTNGGLLGLEPSKPPDFNKSTSLSEGSLSTKSEADGGSKHNSMQKSNGYKEEQESSEEVVEQIVKETSSRFLASNHNAEQACTSEKASSTSQLSNGMGQTERNSLGEIRVVAPGCVLPAAPDTKDITDSNQENGESSSRVFGLSRRLLINSFQRKVSFDEKSGHYNSLKSVILEQNEQNGIVGQSFPDKTFKENVGFGYPIKSFPPSPPLEHMKISFQPVSGLETSKLKLKFPDSSNRHESMRDMFPSFRLVPESSIPLDDTGSHSDGDDTFCRSSPCISDDCHSPRSDDNSDQWESNDETPESSDQGVHDSPHRRSSTESMSNDDTNIKSGHGTYKTNGVEHSLSGPLLAFPSFDHVNPAPDRESNKHVECNNVVMSHSHADSTPPPPPPLPPTLWRVSKPQLYMTNGTQYCMQTLPDCTIFQQPRLTEVEHININRNGHESYNNIIHKSEDKLDQQKLNGQKETNQLRIGKETDEREDFLYQIRAKAFNLRPTVTSKSNDTTGPTANVKVTAILKKANAIRQVVASDDGEDDDNWSDT</sequence>
<feature type="compositionally biased region" description="Basic and acidic residues" evidence="3">
    <location>
        <begin position="1034"/>
        <end position="1044"/>
    </location>
</feature>
<feature type="region of interest" description="Disordered" evidence="3">
    <location>
        <begin position="178"/>
        <end position="214"/>
    </location>
</feature>
<dbReference type="GO" id="GO:0005856">
    <property type="term" value="C:cytoskeleton"/>
    <property type="evidence" value="ECO:0007669"/>
    <property type="project" value="UniProtKB-SubCell"/>
</dbReference>
<name>A0AAN9KJ43_CLITE</name>
<feature type="compositionally biased region" description="Acidic residues" evidence="3">
    <location>
        <begin position="1017"/>
        <end position="1029"/>
    </location>
</feature>
<dbReference type="GO" id="GO:0034237">
    <property type="term" value="F:protein kinase A regulatory subunit binding"/>
    <property type="evidence" value="ECO:0007669"/>
    <property type="project" value="TreeGrafter"/>
</dbReference>
<comment type="caution">
    <text evidence="4">The sequence shown here is derived from an EMBL/GenBank/DDBJ whole genome shotgun (WGS) entry which is preliminary data.</text>
</comment>
<keyword evidence="2" id="KW-0009">Actin-binding</keyword>
<feature type="region of interest" description="Disordered" evidence="3">
    <location>
        <begin position="1003"/>
        <end position="1068"/>
    </location>
</feature>
<feature type="compositionally biased region" description="Basic and acidic residues" evidence="3">
    <location>
        <begin position="299"/>
        <end position="310"/>
    </location>
</feature>
<accession>A0AAN9KJ43</accession>
<gene>
    <name evidence="4" type="ORF">RJT34_03512</name>
</gene>
<feature type="compositionally biased region" description="Polar residues" evidence="3">
    <location>
        <begin position="1045"/>
        <end position="1056"/>
    </location>
</feature>
<comment type="similarity">
    <text evidence="1 2">Belongs to the SCAR/WAVE family.</text>
</comment>
<feature type="region of interest" description="Disordered" evidence="3">
    <location>
        <begin position="271"/>
        <end position="340"/>
    </location>
</feature>